<protein>
    <recommendedName>
        <fullName evidence="5">Translation initiation factor IF-2</fullName>
    </recommendedName>
</protein>
<feature type="compositionally biased region" description="Pro residues" evidence="1">
    <location>
        <begin position="30"/>
        <end position="49"/>
    </location>
</feature>
<dbReference type="EMBL" id="FOIJ01000003">
    <property type="protein sequence ID" value="SET49599.1"/>
    <property type="molecule type" value="Genomic_DNA"/>
</dbReference>
<gene>
    <name evidence="3" type="ORF">SAMN05443639_103153</name>
</gene>
<name>A0A1I0EVU2_9BACT</name>
<evidence type="ECO:0000313" key="3">
    <source>
        <dbReference type="EMBL" id="SET49599.1"/>
    </source>
</evidence>
<evidence type="ECO:0008006" key="5">
    <source>
        <dbReference type="Google" id="ProtNLM"/>
    </source>
</evidence>
<feature type="compositionally biased region" description="Pro residues" evidence="1">
    <location>
        <begin position="140"/>
        <end position="154"/>
    </location>
</feature>
<feature type="signal peptide" evidence="2">
    <location>
        <begin position="1"/>
        <end position="25"/>
    </location>
</feature>
<accession>A0A1I0EVU2</accession>
<dbReference type="Proteomes" id="UP000199181">
    <property type="component" value="Unassembled WGS sequence"/>
</dbReference>
<reference evidence="4" key="1">
    <citation type="submission" date="2016-10" db="EMBL/GenBank/DDBJ databases">
        <authorList>
            <person name="Varghese N."/>
            <person name="Submissions S."/>
        </authorList>
    </citation>
    <scope>NUCLEOTIDE SEQUENCE [LARGE SCALE GENOMIC DNA]</scope>
    <source>
        <strain evidence="4">DSM 16858</strain>
    </source>
</reference>
<keyword evidence="4" id="KW-1185">Reference proteome</keyword>
<evidence type="ECO:0000256" key="1">
    <source>
        <dbReference type="SAM" id="MobiDB-lite"/>
    </source>
</evidence>
<keyword evidence="2" id="KW-0732">Signal</keyword>
<feature type="chain" id="PRO_5011520424" description="Translation initiation factor IF-2" evidence="2">
    <location>
        <begin position="26"/>
        <end position="154"/>
    </location>
</feature>
<evidence type="ECO:0000313" key="4">
    <source>
        <dbReference type="Proteomes" id="UP000199181"/>
    </source>
</evidence>
<proteinExistence type="predicted"/>
<organism evidence="3 4">
    <name type="scientific">Stigmatella erecta</name>
    <dbReference type="NCBI Taxonomy" id="83460"/>
    <lineage>
        <taxon>Bacteria</taxon>
        <taxon>Pseudomonadati</taxon>
        <taxon>Myxococcota</taxon>
        <taxon>Myxococcia</taxon>
        <taxon>Myxococcales</taxon>
        <taxon>Cystobacterineae</taxon>
        <taxon>Archangiaceae</taxon>
        <taxon>Stigmatella</taxon>
    </lineage>
</organism>
<dbReference type="AlphaFoldDB" id="A0A1I0EVU2"/>
<dbReference type="RefSeq" id="WP_143075998.1">
    <property type="nucleotide sequence ID" value="NZ_FOIJ01000003.1"/>
</dbReference>
<feature type="region of interest" description="Disordered" evidence="1">
    <location>
        <begin position="21"/>
        <end position="154"/>
    </location>
</feature>
<evidence type="ECO:0000256" key="2">
    <source>
        <dbReference type="SAM" id="SignalP"/>
    </source>
</evidence>
<sequence>MKTWFARLTPALLVLSLMGAGAARAQGAAPPAPPEAARPPEAPVSPPDAPQARVRSSHTVDVIAPGEKVDTILGRMKVERPPPPPRASDAVRPPQGPESRGPAGGPGPEGGRPNAPRPPGGEGNMRGPSPRTDGARPPSGQQPPSTPPSQPPRR</sequence>